<dbReference type="PANTHER" id="PTHR43806:SF11">
    <property type="entry name" value="CEREVISIN-RELATED"/>
    <property type="match status" value="1"/>
</dbReference>
<feature type="signal peptide" evidence="7">
    <location>
        <begin position="1"/>
        <end position="22"/>
    </location>
</feature>
<evidence type="ECO:0000259" key="8">
    <source>
        <dbReference type="Pfam" id="PF00082"/>
    </source>
</evidence>
<feature type="active site" description="Charge relay system" evidence="5">
    <location>
        <position position="168"/>
    </location>
</feature>
<dbReference type="InterPro" id="IPR000209">
    <property type="entry name" value="Peptidase_S8/S53_dom"/>
</dbReference>
<feature type="active site" description="Charge relay system" evidence="5">
    <location>
        <position position="200"/>
    </location>
</feature>
<evidence type="ECO:0000256" key="2">
    <source>
        <dbReference type="ARBA" id="ARBA00022670"/>
    </source>
</evidence>
<feature type="active site" description="Charge relay system" evidence="5">
    <location>
        <position position="357"/>
    </location>
</feature>
<feature type="chain" id="PRO_5040190939" evidence="7">
    <location>
        <begin position="23"/>
        <end position="415"/>
    </location>
</feature>
<name>A0A9N9B804_FUNMO</name>
<dbReference type="Gene3D" id="3.40.50.200">
    <property type="entry name" value="Peptidase S8/S53 domain"/>
    <property type="match status" value="1"/>
</dbReference>
<dbReference type="PROSITE" id="PS00136">
    <property type="entry name" value="SUBTILASE_ASP"/>
    <property type="match status" value="1"/>
</dbReference>
<dbReference type="SUPFAM" id="SSF52743">
    <property type="entry name" value="Subtilisin-like"/>
    <property type="match status" value="1"/>
</dbReference>
<dbReference type="PANTHER" id="PTHR43806">
    <property type="entry name" value="PEPTIDASE S8"/>
    <property type="match status" value="1"/>
</dbReference>
<evidence type="ECO:0000256" key="5">
    <source>
        <dbReference type="PROSITE-ProRule" id="PRU01240"/>
    </source>
</evidence>
<evidence type="ECO:0000256" key="7">
    <source>
        <dbReference type="SAM" id="SignalP"/>
    </source>
</evidence>
<feature type="domain" description="Peptidase S8/S53" evidence="8">
    <location>
        <begin position="159"/>
        <end position="387"/>
    </location>
</feature>
<dbReference type="InterPro" id="IPR015500">
    <property type="entry name" value="Peptidase_S8_subtilisin-rel"/>
</dbReference>
<dbReference type="FunFam" id="3.40.50.200:FF:000007">
    <property type="entry name" value="Subtilisin-like serine protease"/>
    <property type="match status" value="1"/>
</dbReference>
<reference evidence="9" key="1">
    <citation type="submission" date="2021-06" db="EMBL/GenBank/DDBJ databases">
        <authorList>
            <person name="Kallberg Y."/>
            <person name="Tangrot J."/>
            <person name="Rosling A."/>
        </authorList>
    </citation>
    <scope>NUCLEOTIDE SEQUENCE</scope>
    <source>
        <strain evidence="9">87-6 pot B 2015</strain>
    </source>
</reference>
<evidence type="ECO:0000256" key="1">
    <source>
        <dbReference type="ARBA" id="ARBA00011073"/>
    </source>
</evidence>
<dbReference type="Proteomes" id="UP000789375">
    <property type="component" value="Unassembled WGS sequence"/>
</dbReference>
<dbReference type="GO" id="GO:0005615">
    <property type="term" value="C:extracellular space"/>
    <property type="evidence" value="ECO:0007669"/>
    <property type="project" value="TreeGrafter"/>
</dbReference>
<organism evidence="9 10">
    <name type="scientific">Funneliformis mosseae</name>
    <name type="common">Endomycorrhizal fungus</name>
    <name type="synonym">Glomus mosseae</name>
    <dbReference type="NCBI Taxonomy" id="27381"/>
    <lineage>
        <taxon>Eukaryota</taxon>
        <taxon>Fungi</taxon>
        <taxon>Fungi incertae sedis</taxon>
        <taxon>Mucoromycota</taxon>
        <taxon>Glomeromycotina</taxon>
        <taxon>Glomeromycetes</taxon>
        <taxon>Glomerales</taxon>
        <taxon>Glomeraceae</taxon>
        <taxon>Funneliformis</taxon>
    </lineage>
</organism>
<gene>
    <name evidence="9" type="ORF">FMOSSE_LOCUS6837</name>
</gene>
<dbReference type="InterPro" id="IPR022398">
    <property type="entry name" value="Peptidase_S8_His-AS"/>
</dbReference>
<keyword evidence="2 5" id="KW-0645">Protease</keyword>
<keyword evidence="3 5" id="KW-0378">Hydrolase</keyword>
<keyword evidence="7" id="KW-0732">Signal</keyword>
<dbReference type="PRINTS" id="PR00723">
    <property type="entry name" value="SUBTILISIN"/>
</dbReference>
<dbReference type="PROSITE" id="PS00138">
    <property type="entry name" value="SUBTILASE_SER"/>
    <property type="match status" value="1"/>
</dbReference>
<dbReference type="CDD" id="cd04077">
    <property type="entry name" value="Peptidases_S8_PCSK9_ProteinaseK_like"/>
    <property type="match status" value="1"/>
</dbReference>
<dbReference type="PROSITE" id="PS00137">
    <property type="entry name" value="SUBTILASE_HIS"/>
    <property type="match status" value="1"/>
</dbReference>
<dbReference type="InterPro" id="IPR036852">
    <property type="entry name" value="Peptidase_S8/S53_dom_sf"/>
</dbReference>
<dbReference type="GO" id="GO:0004252">
    <property type="term" value="F:serine-type endopeptidase activity"/>
    <property type="evidence" value="ECO:0007669"/>
    <property type="project" value="UniProtKB-UniRule"/>
</dbReference>
<dbReference type="InterPro" id="IPR034193">
    <property type="entry name" value="PCSK9_ProteinaseK-like"/>
</dbReference>
<dbReference type="InterPro" id="IPR023827">
    <property type="entry name" value="Peptidase_S8_Asp-AS"/>
</dbReference>
<sequence>MGFSKFIVITLLAATLLTSVDSAENCPKGNFKGSQKRFNVMFKDKKDAESHFKWLSECFDRNVKQTASVDFSKPIDKTDVVDFSVEDAFHGYSANFHPKFVEEVLLKRMEIQVAEEDAEVKISSVVPRSVQRKPIFNLDRIDQNRFPLDGKYEFPDSAGKGVNVYVVDTGIRITHKEFEGRATFGKACCFGCRKVDDHGHGTHVAGTVAGKNFGVSKKSNLIAVKVFDKSGSGSYSDVICGLSFVLDQHRKSKNKKTVVNMSLGGVRSDVLNKMVETLTKKGIHVVVAAGNNAADACKFSPASEKTAITVGATEDINDRLTVFSNFGTCVDIFAPGLNIKSAGFETNNSTQVLSGTSMSSPHVAGTVALIIANDGNTSPANMAKKLKQLGTNNVIPRETLNGSPNKFLRVPKSKK</sequence>
<dbReference type="InterPro" id="IPR050131">
    <property type="entry name" value="Peptidase_S8_subtilisin-like"/>
</dbReference>
<accession>A0A9N9B804</accession>
<protein>
    <submittedName>
        <fullName evidence="9">15826_t:CDS:1</fullName>
    </submittedName>
</protein>
<proteinExistence type="inferred from homology"/>
<evidence type="ECO:0000256" key="3">
    <source>
        <dbReference type="ARBA" id="ARBA00022801"/>
    </source>
</evidence>
<evidence type="ECO:0000256" key="6">
    <source>
        <dbReference type="RuleBase" id="RU003355"/>
    </source>
</evidence>
<dbReference type="AlphaFoldDB" id="A0A9N9B804"/>
<keyword evidence="4 5" id="KW-0720">Serine protease</keyword>
<evidence type="ECO:0000313" key="9">
    <source>
        <dbReference type="EMBL" id="CAG8558544.1"/>
    </source>
</evidence>
<dbReference type="GO" id="GO:0006508">
    <property type="term" value="P:proteolysis"/>
    <property type="evidence" value="ECO:0007669"/>
    <property type="project" value="UniProtKB-KW"/>
</dbReference>
<dbReference type="Pfam" id="PF00082">
    <property type="entry name" value="Peptidase_S8"/>
    <property type="match status" value="1"/>
</dbReference>
<keyword evidence="10" id="KW-1185">Reference proteome</keyword>
<dbReference type="InterPro" id="IPR023828">
    <property type="entry name" value="Peptidase_S8_Ser-AS"/>
</dbReference>
<comment type="similarity">
    <text evidence="1 5 6">Belongs to the peptidase S8 family.</text>
</comment>
<comment type="caution">
    <text evidence="9">The sequence shown here is derived from an EMBL/GenBank/DDBJ whole genome shotgun (WGS) entry which is preliminary data.</text>
</comment>
<evidence type="ECO:0000313" key="10">
    <source>
        <dbReference type="Proteomes" id="UP000789375"/>
    </source>
</evidence>
<evidence type="ECO:0000256" key="4">
    <source>
        <dbReference type="ARBA" id="ARBA00022825"/>
    </source>
</evidence>
<dbReference type="PROSITE" id="PS51892">
    <property type="entry name" value="SUBTILASE"/>
    <property type="match status" value="1"/>
</dbReference>
<dbReference type="EMBL" id="CAJVPP010001489">
    <property type="protein sequence ID" value="CAG8558544.1"/>
    <property type="molecule type" value="Genomic_DNA"/>
</dbReference>